<dbReference type="GO" id="GO:0051301">
    <property type="term" value="P:cell division"/>
    <property type="evidence" value="ECO:0007669"/>
    <property type="project" value="UniProtKB-KW"/>
</dbReference>
<keyword evidence="2" id="KW-0132">Cell division</keyword>
<reference evidence="2 3" key="1">
    <citation type="submission" date="2020-02" db="EMBL/GenBank/DDBJ databases">
        <title>Detection of Heterogeneous Vancomycin Intermediate Resistance in Methicillin Resistant Staphylococcus aureus Isolates from Latin-America.</title>
        <authorList>
            <person name="Castro-Cardozo B."/>
            <person name="Berrio M."/>
            <person name="Vargas M.L."/>
            <person name="Carvajal L.P."/>
            <person name="Millan L.V."/>
            <person name="Rios R."/>
            <person name="Hernandez A."/>
            <person name="Rincon S.L."/>
            <person name="Cubides P."/>
            <person name="Forero E."/>
            <person name="Dinh A."/>
            <person name="Seas C."/>
            <person name="Munita J.M."/>
            <person name="Arias C.A."/>
            <person name="Reyes J."/>
            <person name="Diaz L."/>
        </authorList>
    </citation>
    <scope>NUCLEOTIDE SEQUENCE [LARGE SCALE GENOMIC DNA]</scope>
    <source>
        <strain evidence="2 3">UG255</strain>
    </source>
</reference>
<feature type="compositionally biased region" description="Polar residues" evidence="1">
    <location>
        <begin position="121"/>
        <end position="134"/>
    </location>
</feature>
<feature type="region of interest" description="Disordered" evidence="1">
    <location>
        <begin position="37"/>
        <end position="75"/>
    </location>
</feature>
<dbReference type="EMBL" id="JAALTR010000371">
    <property type="protein sequence ID" value="NGW68781.1"/>
    <property type="molecule type" value="Genomic_DNA"/>
</dbReference>
<feature type="region of interest" description="Disordered" evidence="1">
    <location>
        <begin position="110"/>
        <end position="150"/>
    </location>
</feature>
<feature type="non-terminal residue" evidence="2">
    <location>
        <position position="150"/>
    </location>
</feature>
<feature type="compositionally biased region" description="Basic and acidic residues" evidence="1">
    <location>
        <begin position="140"/>
        <end position="150"/>
    </location>
</feature>
<name>A0A6M1XTL1_STAAU</name>
<organism evidence="2 3">
    <name type="scientific">Staphylococcus aureus</name>
    <dbReference type="NCBI Taxonomy" id="1280"/>
    <lineage>
        <taxon>Bacteria</taxon>
        <taxon>Bacillati</taxon>
        <taxon>Bacillota</taxon>
        <taxon>Bacilli</taxon>
        <taxon>Bacillales</taxon>
        <taxon>Staphylococcaceae</taxon>
        <taxon>Staphylococcus</taxon>
    </lineage>
</organism>
<evidence type="ECO:0000256" key="1">
    <source>
        <dbReference type="SAM" id="MobiDB-lite"/>
    </source>
</evidence>
<dbReference type="AlphaFoldDB" id="A0A6M1XTL1"/>
<evidence type="ECO:0000313" key="3">
    <source>
        <dbReference type="Proteomes" id="UP000473113"/>
    </source>
</evidence>
<proteinExistence type="predicted"/>
<comment type="caution">
    <text evidence="2">The sequence shown here is derived from an EMBL/GenBank/DDBJ whole genome shotgun (WGS) entry which is preliminary data.</text>
</comment>
<evidence type="ECO:0000313" key="2">
    <source>
        <dbReference type="EMBL" id="NGW68781.1"/>
    </source>
</evidence>
<accession>A0A6M1XTL1</accession>
<dbReference type="Proteomes" id="UP000473113">
    <property type="component" value="Unassembled WGS sequence"/>
</dbReference>
<feature type="compositionally biased region" description="Basic and acidic residues" evidence="1">
    <location>
        <begin position="110"/>
        <end position="119"/>
    </location>
</feature>
<feature type="non-terminal residue" evidence="2">
    <location>
        <position position="1"/>
    </location>
</feature>
<sequence length="150" mass="16559">AYISNKEIETIFNHLRNTMPEPEYVDYRAIVAETRGEGGEDEDFGGIGKAPVRKSAKRNLNTPLANPSSKEPSIEKKSAFAIKLEKNKEEKVEQGAKTLEKLQAEKLEKVLRALGKADPEPQTSNNTNNKQPIASKTKPKANDPKGSENV</sequence>
<keyword evidence="2" id="KW-0131">Cell cycle</keyword>
<gene>
    <name evidence="2" type="ORF">G6Y24_15115</name>
</gene>
<protein>
    <submittedName>
        <fullName evidence="2">Cell division protein FtsK</fullName>
    </submittedName>
</protein>